<proteinExistence type="predicted"/>
<organism evidence="1 2">
    <name type="scientific">Tsukamurella soli</name>
    <dbReference type="NCBI Taxonomy" id="644556"/>
    <lineage>
        <taxon>Bacteria</taxon>
        <taxon>Bacillati</taxon>
        <taxon>Actinomycetota</taxon>
        <taxon>Actinomycetes</taxon>
        <taxon>Mycobacteriales</taxon>
        <taxon>Tsukamurellaceae</taxon>
        <taxon>Tsukamurella</taxon>
    </lineage>
</organism>
<dbReference type="Proteomes" id="UP001500635">
    <property type="component" value="Unassembled WGS sequence"/>
</dbReference>
<protein>
    <submittedName>
        <fullName evidence="1">Uncharacterized protein</fullName>
    </submittedName>
</protein>
<dbReference type="EMBL" id="BAABFR010000187">
    <property type="protein sequence ID" value="GAA4407653.1"/>
    <property type="molecule type" value="Genomic_DNA"/>
</dbReference>
<evidence type="ECO:0000313" key="2">
    <source>
        <dbReference type="Proteomes" id="UP001500635"/>
    </source>
</evidence>
<reference evidence="2" key="1">
    <citation type="journal article" date="2019" name="Int. J. Syst. Evol. Microbiol.">
        <title>The Global Catalogue of Microorganisms (GCM) 10K type strain sequencing project: providing services to taxonomists for standard genome sequencing and annotation.</title>
        <authorList>
            <consortium name="The Broad Institute Genomics Platform"/>
            <consortium name="The Broad Institute Genome Sequencing Center for Infectious Disease"/>
            <person name="Wu L."/>
            <person name="Ma J."/>
        </authorList>
    </citation>
    <scope>NUCLEOTIDE SEQUENCE [LARGE SCALE GENOMIC DNA]</scope>
    <source>
        <strain evidence="2">JCM 17688</strain>
    </source>
</reference>
<sequence length="173" mass="19329">MTTHGAGRREPGAHRRTVVNMLQTAAYGRVEALPLGACQCGGPISHVRHEVDPGADSGEMTAWHPPVCSTPACMIRKLSHEADYLREPWPWGTYTTIDAVYPGLETQMLGRCECGDMILRLRYRLGGPNRRYTPWFPPFCSTVECLVRVFSDEAGYLRRTGQWTDPDGPHGTR</sequence>
<accession>A0ABP8KJK1</accession>
<keyword evidence="2" id="KW-1185">Reference proteome</keyword>
<dbReference type="RefSeq" id="WP_345001825.1">
    <property type="nucleotide sequence ID" value="NZ_BAABFR010000187.1"/>
</dbReference>
<gene>
    <name evidence="1" type="ORF">GCM10023147_51720</name>
</gene>
<comment type="caution">
    <text evidence="1">The sequence shown here is derived from an EMBL/GenBank/DDBJ whole genome shotgun (WGS) entry which is preliminary data.</text>
</comment>
<evidence type="ECO:0000313" key="1">
    <source>
        <dbReference type="EMBL" id="GAA4407653.1"/>
    </source>
</evidence>
<name>A0ABP8KJK1_9ACTN</name>